<dbReference type="InterPro" id="IPR050088">
    <property type="entry name" value="IspD/TarI_cytidylyltransf_bact"/>
</dbReference>
<dbReference type="Gene3D" id="3.90.550.10">
    <property type="entry name" value="Spore Coat Polysaccharide Biosynthesis Protein SpsA, Chain A"/>
    <property type="match status" value="1"/>
</dbReference>
<sequence>MPSITAIIVAAGKGTRMQAEVPKQYLLLKDKPILARTLQVFDSSPLVNNIILVVSPGDEDYCRRKIIEPYNFQKVSKVIPGGLERQESVYNGLHALPNDCTYVVVHDGVRPFLTLSLLEQVIKAARELGAAVAAVPVKDTIKIAGPDGYVESTPERKRIWAVQTPQVFRRDLIVSAYKKAFTKGIVATDDSTLVEEAGFKVKLILGDYQNIKITTWEDFWLAETILERRQTCDRV</sequence>
<evidence type="ECO:0000256" key="5">
    <source>
        <dbReference type="ARBA" id="ARBA00022695"/>
    </source>
</evidence>
<dbReference type="PANTHER" id="PTHR32125:SF4">
    <property type="entry name" value="2-C-METHYL-D-ERYTHRITOL 4-PHOSPHATE CYTIDYLYLTRANSFERASE, CHLOROPLASTIC"/>
    <property type="match status" value="1"/>
</dbReference>
<evidence type="ECO:0000313" key="9">
    <source>
        <dbReference type="Proteomes" id="UP000197032"/>
    </source>
</evidence>
<dbReference type="GO" id="GO:0050518">
    <property type="term" value="F:2-C-methyl-D-erythritol 4-phosphate cytidylyltransferase activity"/>
    <property type="evidence" value="ECO:0007669"/>
    <property type="project" value="UniProtKB-UniRule"/>
</dbReference>
<evidence type="ECO:0000256" key="3">
    <source>
        <dbReference type="ARBA" id="ARBA00009789"/>
    </source>
</evidence>
<dbReference type="PANTHER" id="PTHR32125">
    <property type="entry name" value="2-C-METHYL-D-ERYTHRITOL 4-PHOSPHATE CYTIDYLYLTRANSFERASE, CHLOROPLASTIC"/>
    <property type="match status" value="1"/>
</dbReference>
<organism evidence="8 9">
    <name type="scientific">Calderihabitans maritimus</name>
    <dbReference type="NCBI Taxonomy" id="1246530"/>
    <lineage>
        <taxon>Bacteria</taxon>
        <taxon>Bacillati</taxon>
        <taxon>Bacillota</taxon>
        <taxon>Clostridia</taxon>
        <taxon>Neomoorellales</taxon>
        <taxon>Calderihabitantaceae</taxon>
        <taxon>Calderihabitans</taxon>
    </lineage>
</organism>
<keyword evidence="6 7" id="KW-0414">Isoprene biosynthesis</keyword>
<dbReference type="Pfam" id="PF01128">
    <property type="entry name" value="IspD"/>
    <property type="match status" value="1"/>
</dbReference>
<comment type="catalytic activity">
    <reaction evidence="1 7">
        <text>2-C-methyl-D-erythritol 4-phosphate + CTP + H(+) = 4-CDP-2-C-methyl-D-erythritol + diphosphate</text>
        <dbReference type="Rhea" id="RHEA:13429"/>
        <dbReference type="ChEBI" id="CHEBI:15378"/>
        <dbReference type="ChEBI" id="CHEBI:33019"/>
        <dbReference type="ChEBI" id="CHEBI:37563"/>
        <dbReference type="ChEBI" id="CHEBI:57823"/>
        <dbReference type="ChEBI" id="CHEBI:58262"/>
        <dbReference type="EC" id="2.7.7.60"/>
    </reaction>
</comment>
<dbReference type="NCBIfam" id="TIGR00453">
    <property type="entry name" value="ispD"/>
    <property type="match status" value="1"/>
</dbReference>
<dbReference type="CDD" id="cd02516">
    <property type="entry name" value="CDP-ME_synthetase"/>
    <property type="match status" value="1"/>
</dbReference>
<evidence type="ECO:0000256" key="6">
    <source>
        <dbReference type="ARBA" id="ARBA00023229"/>
    </source>
</evidence>
<dbReference type="FunFam" id="3.90.550.10:FF:000003">
    <property type="entry name" value="2-C-methyl-D-erythritol 4-phosphate cytidylyltransferase"/>
    <property type="match status" value="1"/>
</dbReference>
<dbReference type="GO" id="GO:0019288">
    <property type="term" value="P:isopentenyl diphosphate biosynthetic process, methylerythritol 4-phosphate pathway"/>
    <property type="evidence" value="ECO:0007669"/>
    <property type="project" value="UniProtKB-UniRule"/>
</dbReference>
<keyword evidence="5 7" id="KW-0548">Nucleotidyltransferase</keyword>
<dbReference type="Proteomes" id="UP000197032">
    <property type="component" value="Unassembled WGS sequence"/>
</dbReference>
<evidence type="ECO:0000256" key="1">
    <source>
        <dbReference type="ARBA" id="ARBA00001282"/>
    </source>
</evidence>
<comment type="similarity">
    <text evidence="3 7">Belongs to the IspD/TarI cytidylyltransferase family. IspD subfamily.</text>
</comment>
<dbReference type="AlphaFoldDB" id="A0A1Z5HNX5"/>
<evidence type="ECO:0000256" key="2">
    <source>
        <dbReference type="ARBA" id="ARBA00004787"/>
    </source>
</evidence>
<keyword evidence="4 7" id="KW-0808">Transferase</keyword>
<dbReference type="InterPro" id="IPR018294">
    <property type="entry name" value="ISPD_synthase_CS"/>
</dbReference>
<dbReference type="UniPathway" id="UPA00056">
    <property type="reaction ID" value="UER00093"/>
</dbReference>
<comment type="caution">
    <text evidence="8">The sequence shown here is derived from an EMBL/GenBank/DDBJ whole genome shotgun (WGS) entry which is preliminary data.</text>
</comment>
<proteinExistence type="inferred from homology"/>
<accession>A0A1Z5HNX5</accession>
<comment type="function">
    <text evidence="7">Catalyzes the formation of 4-diphosphocytidyl-2-C-methyl-D-erythritol from CTP and 2-C-methyl-D-erythritol 4-phosphate (MEP).</text>
</comment>
<dbReference type="HAMAP" id="MF_00108">
    <property type="entry name" value="IspD"/>
    <property type="match status" value="1"/>
</dbReference>
<dbReference type="InterPro" id="IPR001228">
    <property type="entry name" value="IspD"/>
</dbReference>
<feature type="site" description="Transition state stabilizer" evidence="7">
    <location>
        <position position="16"/>
    </location>
</feature>
<feature type="site" description="Positions MEP for the nucleophilic attack" evidence="7">
    <location>
        <position position="156"/>
    </location>
</feature>
<dbReference type="SUPFAM" id="SSF53448">
    <property type="entry name" value="Nucleotide-diphospho-sugar transferases"/>
    <property type="match status" value="1"/>
</dbReference>
<dbReference type="PROSITE" id="PS01295">
    <property type="entry name" value="ISPD"/>
    <property type="match status" value="1"/>
</dbReference>
<keyword evidence="9" id="KW-1185">Reference proteome</keyword>
<gene>
    <name evidence="7" type="primary">ispD</name>
    <name evidence="8" type="ORF">KKC1_03000</name>
</gene>
<dbReference type="OrthoDB" id="9806837at2"/>
<feature type="site" description="Positions MEP for the nucleophilic attack" evidence="7">
    <location>
        <position position="212"/>
    </location>
</feature>
<dbReference type="EMBL" id="BDGJ01000007">
    <property type="protein sequence ID" value="GAW91138.1"/>
    <property type="molecule type" value="Genomic_DNA"/>
</dbReference>
<evidence type="ECO:0000256" key="7">
    <source>
        <dbReference type="HAMAP-Rule" id="MF_00108"/>
    </source>
</evidence>
<name>A0A1Z5HNX5_9FIRM</name>
<dbReference type="EC" id="2.7.7.60" evidence="7"/>
<protein>
    <recommendedName>
        <fullName evidence="7">2-C-methyl-D-erythritol 4-phosphate cytidylyltransferase</fullName>
        <ecNumber evidence="7">2.7.7.60</ecNumber>
    </recommendedName>
    <alternativeName>
        <fullName evidence="7">4-diphosphocytidyl-2C-methyl-D-erythritol synthase</fullName>
    </alternativeName>
    <alternativeName>
        <fullName evidence="7">MEP cytidylyltransferase</fullName>
        <shortName evidence="7">MCT</shortName>
    </alternativeName>
</protein>
<dbReference type="InterPro" id="IPR029044">
    <property type="entry name" value="Nucleotide-diphossugar_trans"/>
</dbReference>
<dbReference type="InterPro" id="IPR034683">
    <property type="entry name" value="IspD/TarI"/>
</dbReference>
<reference evidence="9" key="1">
    <citation type="journal article" date="2017" name="Appl. Environ. Microbiol.">
        <title>Genomic analysis of Calderihabitans maritimus KKC1, a thermophilic hydrogenogenic carboxydotrophic bacterium isolated from marine sediment.</title>
        <authorList>
            <person name="Omae K."/>
            <person name="Yoneda Y."/>
            <person name="Fukuyama Y."/>
            <person name="Yoshida T."/>
            <person name="Sako Y."/>
        </authorList>
    </citation>
    <scope>NUCLEOTIDE SEQUENCE [LARGE SCALE GENOMIC DNA]</scope>
    <source>
        <strain evidence="9">KKC1</strain>
    </source>
</reference>
<evidence type="ECO:0000313" key="8">
    <source>
        <dbReference type="EMBL" id="GAW91138.1"/>
    </source>
</evidence>
<comment type="pathway">
    <text evidence="2 7">Isoprenoid biosynthesis; isopentenyl diphosphate biosynthesis via DXP pathway; isopentenyl diphosphate from 1-deoxy-D-xylulose 5-phosphate: step 2/6.</text>
</comment>
<evidence type="ECO:0000256" key="4">
    <source>
        <dbReference type="ARBA" id="ARBA00022679"/>
    </source>
</evidence>
<feature type="site" description="Transition state stabilizer" evidence="7">
    <location>
        <position position="23"/>
    </location>
</feature>